<keyword evidence="5 10" id="KW-0547">Nucleotide-binding</keyword>
<comment type="catalytic activity">
    <reaction evidence="8">
        <text>L-threonyl-[protein] + ATP = O-phospho-L-threonyl-[protein] + ADP + H(+)</text>
        <dbReference type="Rhea" id="RHEA:46608"/>
        <dbReference type="Rhea" id="RHEA-COMP:11060"/>
        <dbReference type="Rhea" id="RHEA-COMP:11605"/>
        <dbReference type="ChEBI" id="CHEBI:15378"/>
        <dbReference type="ChEBI" id="CHEBI:30013"/>
        <dbReference type="ChEBI" id="CHEBI:30616"/>
        <dbReference type="ChEBI" id="CHEBI:61977"/>
        <dbReference type="ChEBI" id="CHEBI:456216"/>
        <dbReference type="EC" id="2.7.11.1"/>
    </reaction>
</comment>
<evidence type="ECO:0000256" key="9">
    <source>
        <dbReference type="ARBA" id="ARBA00048679"/>
    </source>
</evidence>
<comment type="catalytic activity">
    <reaction evidence="9">
        <text>L-seryl-[protein] + ATP = O-phospho-L-seryl-[protein] + ADP + H(+)</text>
        <dbReference type="Rhea" id="RHEA:17989"/>
        <dbReference type="Rhea" id="RHEA-COMP:9863"/>
        <dbReference type="Rhea" id="RHEA-COMP:11604"/>
        <dbReference type="ChEBI" id="CHEBI:15378"/>
        <dbReference type="ChEBI" id="CHEBI:29999"/>
        <dbReference type="ChEBI" id="CHEBI:30616"/>
        <dbReference type="ChEBI" id="CHEBI:83421"/>
        <dbReference type="ChEBI" id="CHEBI:456216"/>
        <dbReference type="EC" id="2.7.11.1"/>
    </reaction>
</comment>
<dbReference type="GO" id="GO:0010182">
    <property type="term" value="P:sugar mediated signaling pathway"/>
    <property type="evidence" value="ECO:0007669"/>
    <property type="project" value="UniProtKB-ARBA"/>
</dbReference>
<dbReference type="SUPFAM" id="SSF56112">
    <property type="entry name" value="Protein kinase-like (PK-like)"/>
    <property type="match status" value="1"/>
</dbReference>
<dbReference type="PANTHER" id="PTHR44329:SF302">
    <property type="entry name" value="SERINE_THREONINE-PROTEIN KINASE SIS8-RELATED"/>
    <property type="match status" value="1"/>
</dbReference>
<name>A0AAD5Z423_9POAL</name>
<protein>
    <recommendedName>
        <fullName evidence="2">non-specific serine/threonine protein kinase</fullName>
        <ecNumber evidence="2">2.7.11.1</ecNumber>
    </recommendedName>
</protein>
<sequence length="714" mass="78629">MSRMKHLLRKLHLSGVKCGGGATSDHHRRRRPTPPSPPPPPPPPVEVAPPPVAVVRGATGTGTGSVFGEAGKETISRFEEEYQVQLAMVISQSDPDGLEDPDLVQIKAAKQISLGCAGGIGGDMTTMEMEMLSLRYRNYNVVDYDEQLLDGFYDLCNYSAQDMIVHGQIPSLLELQTLTISQSRDVEVVLVDRSLDPTLQNLEKKAQDVFSQCKLDCVALIQGIARLVVDAMGGTVENAEEIQRNWDQKRSELHSSLQSVVIPLGAISAGLSRHRALLFKVLADRISLPCKLVRGSYYTGTDEGAVNFVKVDSFSEYMIDLMGAPGTLIPTETPMSYFHLHEGASQSVVENVPQAEQNTPEQDMLIQDASYHVVSASMDPSCAAKLQVVLSQSNASLPANLISDISSELELNNNLLLDGSSSSKAGGNSLLSKERAGSVMDDVPEVEIPWEDLRVGERIGLGSYGEVYRADWNGTEVAVKKFLDQDLSGYSLEQFRYEVKIMSRLRHPNVVLFMGAVTRPPNLSILTEFLPRGSLYRLLHRPSAALDEKTRIKMALDVARGMNYLHSSHPPVVHRDLKSPNLLVDKNWVVKVSDFGLSRLKHHTFLSSKSTAGTPEWMAPEVLRNEPSNEKCDVYSFGVILWELATMQKPWSGLNPMQVVGAVGFQDKRLEIPTEVHPLVAEIISSCWDNDPCNRPSFAQLIAPLKKLENLVIS</sequence>
<dbReference type="PANTHER" id="PTHR44329">
    <property type="entry name" value="SERINE/THREONINE-PROTEIN KINASE TNNI3K-RELATED"/>
    <property type="match status" value="1"/>
</dbReference>
<organism evidence="13 14">
    <name type="scientific">Rhynchospora tenuis</name>
    <dbReference type="NCBI Taxonomy" id="198213"/>
    <lineage>
        <taxon>Eukaryota</taxon>
        <taxon>Viridiplantae</taxon>
        <taxon>Streptophyta</taxon>
        <taxon>Embryophyta</taxon>
        <taxon>Tracheophyta</taxon>
        <taxon>Spermatophyta</taxon>
        <taxon>Magnoliopsida</taxon>
        <taxon>Liliopsida</taxon>
        <taxon>Poales</taxon>
        <taxon>Cyperaceae</taxon>
        <taxon>Cyperoideae</taxon>
        <taxon>Rhynchosporeae</taxon>
        <taxon>Rhynchospora</taxon>
    </lineage>
</organism>
<comment type="caution">
    <text evidence="13">The sequence shown here is derived from an EMBL/GenBank/DDBJ whole genome shotgun (WGS) entry which is preliminary data.</text>
</comment>
<keyword evidence="7 10" id="KW-0067">ATP-binding</keyword>
<evidence type="ECO:0000313" key="13">
    <source>
        <dbReference type="EMBL" id="KAJ3686514.1"/>
    </source>
</evidence>
<feature type="compositionally biased region" description="Pro residues" evidence="11">
    <location>
        <begin position="33"/>
        <end position="50"/>
    </location>
</feature>
<evidence type="ECO:0000256" key="2">
    <source>
        <dbReference type="ARBA" id="ARBA00012513"/>
    </source>
</evidence>
<dbReference type="PROSITE" id="PS50011">
    <property type="entry name" value="PROTEIN_KINASE_DOM"/>
    <property type="match status" value="1"/>
</dbReference>
<dbReference type="PROSITE" id="PS00107">
    <property type="entry name" value="PROTEIN_KINASE_ATP"/>
    <property type="match status" value="1"/>
</dbReference>
<dbReference type="InterPro" id="IPR000719">
    <property type="entry name" value="Prot_kinase_dom"/>
</dbReference>
<feature type="domain" description="Protein kinase" evidence="12">
    <location>
        <begin position="453"/>
        <end position="712"/>
    </location>
</feature>
<dbReference type="FunFam" id="1.10.510.10:FF:000193">
    <property type="entry name" value="Serine/threonine-protein kinase CTR1"/>
    <property type="match status" value="1"/>
</dbReference>
<dbReference type="EC" id="2.7.11.1" evidence="2"/>
<dbReference type="SMART" id="SM00220">
    <property type="entry name" value="S_TKc"/>
    <property type="match status" value="1"/>
</dbReference>
<evidence type="ECO:0000256" key="6">
    <source>
        <dbReference type="ARBA" id="ARBA00022777"/>
    </source>
</evidence>
<dbReference type="GO" id="GO:0004674">
    <property type="term" value="F:protein serine/threonine kinase activity"/>
    <property type="evidence" value="ECO:0007669"/>
    <property type="project" value="UniProtKB-KW"/>
</dbReference>
<evidence type="ECO:0000256" key="11">
    <source>
        <dbReference type="SAM" id="MobiDB-lite"/>
    </source>
</evidence>
<feature type="binding site" evidence="10">
    <location>
        <position position="481"/>
    </location>
    <ligand>
        <name>ATP</name>
        <dbReference type="ChEBI" id="CHEBI:30616"/>
    </ligand>
</feature>
<dbReference type="Pfam" id="PF14381">
    <property type="entry name" value="EDR1_CTR1_ARMC3_pept"/>
    <property type="match status" value="1"/>
</dbReference>
<dbReference type="AlphaFoldDB" id="A0AAD5Z423"/>
<dbReference type="Proteomes" id="UP001210211">
    <property type="component" value="Unassembled WGS sequence"/>
</dbReference>
<evidence type="ECO:0000256" key="10">
    <source>
        <dbReference type="PROSITE-ProRule" id="PRU10141"/>
    </source>
</evidence>
<evidence type="ECO:0000256" key="4">
    <source>
        <dbReference type="ARBA" id="ARBA00022679"/>
    </source>
</evidence>
<evidence type="ECO:0000256" key="3">
    <source>
        <dbReference type="ARBA" id="ARBA00022527"/>
    </source>
</evidence>
<dbReference type="GO" id="GO:0006950">
    <property type="term" value="P:response to stress"/>
    <property type="evidence" value="ECO:0007669"/>
    <property type="project" value="UniProtKB-ARBA"/>
</dbReference>
<feature type="region of interest" description="Disordered" evidence="11">
    <location>
        <begin position="13"/>
        <end position="50"/>
    </location>
</feature>
<dbReference type="PRINTS" id="PR00109">
    <property type="entry name" value="TYRKINASE"/>
</dbReference>
<keyword evidence="6" id="KW-0418">Kinase</keyword>
<dbReference type="Gene3D" id="3.30.200.20">
    <property type="entry name" value="Phosphorylase Kinase, domain 1"/>
    <property type="match status" value="1"/>
</dbReference>
<dbReference type="EMBL" id="JAMRDG010000002">
    <property type="protein sequence ID" value="KAJ3686514.1"/>
    <property type="molecule type" value="Genomic_DNA"/>
</dbReference>
<evidence type="ECO:0000256" key="8">
    <source>
        <dbReference type="ARBA" id="ARBA00047899"/>
    </source>
</evidence>
<dbReference type="InterPro" id="IPR008271">
    <property type="entry name" value="Ser/Thr_kinase_AS"/>
</dbReference>
<reference evidence="13 14" key="1">
    <citation type="journal article" date="2022" name="Cell">
        <title>Repeat-based holocentromeres influence genome architecture and karyotype evolution.</title>
        <authorList>
            <person name="Hofstatter P.G."/>
            <person name="Thangavel G."/>
            <person name="Lux T."/>
            <person name="Neumann P."/>
            <person name="Vondrak T."/>
            <person name="Novak P."/>
            <person name="Zhang M."/>
            <person name="Costa L."/>
            <person name="Castellani M."/>
            <person name="Scott A."/>
            <person name="Toegelov H."/>
            <person name="Fuchs J."/>
            <person name="Mata-Sucre Y."/>
            <person name="Dias Y."/>
            <person name="Vanzela A.L.L."/>
            <person name="Huettel B."/>
            <person name="Almeida C.C.S."/>
            <person name="Simkova H."/>
            <person name="Souza G."/>
            <person name="Pedrosa-Harand A."/>
            <person name="Macas J."/>
            <person name="Mayer K.F.X."/>
            <person name="Houben A."/>
            <person name="Marques A."/>
        </authorList>
    </citation>
    <scope>NUCLEOTIDE SEQUENCE [LARGE SCALE GENOMIC DNA]</scope>
    <source>
        <strain evidence="13">RhyTen1mFocal</strain>
    </source>
</reference>
<keyword evidence="3" id="KW-0723">Serine/threonine-protein kinase</keyword>
<accession>A0AAD5Z423</accession>
<evidence type="ECO:0000313" key="14">
    <source>
        <dbReference type="Proteomes" id="UP001210211"/>
    </source>
</evidence>
<dbReference type="GO" id="GO:0005524">
    <property type="term" value="F:ATP binding"/>
    <property type="evidence" value="ECO:0007669"/>
    <property type="project" value="UniProtKB-UniRule"/>
</dbReference>
<keyword evidence="14" id="KW-1185">Reference proteome</keyword>
<dbReference type="Pfam" id="PF07714">
    <property type="entry name" value="PK_Tyr_Ser-Thr"/>
    <property type="match status" value="1"/>
</dbReference>
<keyword evidence="4" id="KW-0808">Transferase</keyword>
<evidence type="ECO:0000259" key="12">
    <source>
        <dbReference type="PROSITE" id="PS50011"/>
    </source>
</evidence>
<dbReference type="CDD" id="cd13999">
    <property type="entry name" value="STKc_MAP3K-like"/>
    <property type="match status" value="1"/>
</dbReference>
<dbReference type="PROSITE" id="PS00108">
    <property type="entry name" value="PROTEIN_KINASE_ST"/>
    <property type="match status" value="1"/>
</dbReference>
<dbReference type="InterPro" id="IPR017441">
    <property type="entry name" value="Protein_kinase_ATP_BS"/>
</dbReference>
<dbReference type="FunFam" id="3.30.200.20:FF:000060">
    <property type="entry name" value="Serine/threonine-protein kinase isoform 1"/>
    <property type="match status" value="1"/>
</dbReference>
<dbReference type="InterPro" id="IPR011009">
    <property type="entry name" value="Kinase-like_dom_sf"/>
</dbReference>
<dbReference type="InterPro" id="IPR051681">
    <property type="entry name" value="Ser/Thr_Kinases-Pseudokinases"/>
</dbReference>
<dbReference type="InterPro" id="IPR001245">
    <property type="entry name" value="Ser-Thr/Tyr_kinase_cat_dom"/>
</dbReference>
<comment type="similarity">
    <text evidence="1">Belongs to the protein kinase superfamily. TKL Ser/Thr protein kinase family. RAF subfamily.</text>
</comment>
<dbReference type="Gene3D" id="1.10.510.10">
    <property type="entry name" value="Transferase(Phosphotransferase) domain 1"/>
    <property type="match status" value="1"/>
</dbReference>
<dbReference type="InterPro" id="IPR055164">
    <property type="entry name" value="EDR1/CTR1/ARMC3-like_pept-like"/>
</dbReference>
<gene>
    <name evidence="13" type="ORF">LUZ61_015678</name>
</gene>
<proteinExistence type="inferred from homology"/>
<evidence type="ECO:0000256" key="5">
    <source>
        <dbReference type="ARBA" id="ARBA00022741"/>
    </source>
</evidence>
<evidence type="ECO:0000256" key="7">
    <source>
        <dbReference type="ARBA" id="ARBA00022840"/>
    </source>
</evidence>
<evidence type="ECO:0000256" key="1">
    <source>
        <dbReference type="ARBA" id="ARBA00010507"/>
    </source>
</evidence>